<proteinExistence type="predicted"/>
<dbReference type="EMBL" id="AP018494">
    <property type="protein sequence ID" value="BBC61882.1"/>
    <property type="molecule type" value="Genomic_DNA"/>
</dbReference>
<name>A0A2Z5Y4P2_9ENTE</name>
<evidence type="ECO:0000313" key="1">
    <source>
        <dbReference type="EMBL" id="BBC61882.1"/>
    </source>
</evidence>
<sequence length="113" mass="12972">MLDDIQQKRSTLSRGAHIQVNSSINKDEIIKEKNNDKSIDTRSLPQNIRVDNGSRNTVNALGVLGYGDSQRETLKILLDNFISNLSDDEQKKIHELNEIYDKKDLKNYLSKKK</sequence>
<protein>
    <submittedName>
        <fullName evidence="1">Uncharacterized protein</fullName>
    </submittedName>
</protein>
<dbReference type="InterPro" id="IPR035528">
    <property type="entry name" value="DUF5388"/>
</dbReference>
<organism evidence="1 2">
    <name type="scientific">Melissococcus plutonius</name>
    <dbReference type="NCBI Taxonomy" id="33970"/>
    <lineage>
        <taxon>Bacteria</taxon>
        <taxon>Bacillati</taxon>
        <taxon>Bacillota</taxon>
        <taxon>Bacilli</taxon>
        <taxon>Lactobacillales</taxon>
        <taxon>Enterococcaceae</taxon>
        <taxon>Melissococcus</taxon>
    </lineage>
</organism>
<dbReference type="AlphaFoldDB" id="A0A2Z5Y4P2"/>
<accession>A0A2Z5Y4P2</accession>
<dbReference type="Pfam" id="PF17363">
    <property type="entry name" value="DUF5388"/>
    <property type="match status" value="1"/>
</dbReference>
<gene>
    <name evidence="1" type="ORF">DAT561_p0020</name>
</gene>
<evidence type="ECO:0000313" key="2">
    <source>
        <dbReference type="Proteomes" id="UP000269226"/>
    </source>
</evidence>
<reference evidence="1 2" key="1">
    <citation type="submission" date="2018-01" db="EMBL/GenBank/DDBJ databases">
        <title>Whole genome sequence of Melissococcus plutonius DAT561.</title>
        <authorList>
            <person name="Okumura K."/>
            <person name="Takamatsu D."/>
            <person name="Okura M."/>
        </authorList>
    </citation>
    <scope>NUCLEOTIDE SEQUENCE [LARGE SCALE GENOMIC DNA]</scope>
    <source>
        <strain evidence="1 2">DAT561</strain>
        <plasmid evidence="2">pmp19 dat561 dna</plasmid>
    </source>
</reference>
<geneLocation type="plasmid" evidence="2">
    <name>pmp19 dat561 dna</name>
</geneLocation>
<dbReference type="Proteomes" id="UP000269226">
    <property type="component" value="Plasmid pMP19"/>
</dbReference>
<keyword evidence="1" id="KW-0614">Plasmid</keyword>